<dbReference type="GO" id="GO:0005886">
    <property type="term" value="C:plasma membrane"/>
    <property type="evidence" value="ECO:0007669"/>
    <property type="project" value="UniProtKB-UniRule"/>
</dbReference>
<comment type="function">
    <text evidence="9">Essential subunit of the Sec protein translocation channel SecYEG. Clamps together the 2 halves of SecY. May contact the channel plug during translocation.</text>
</comment>
<gene>
    <name evidence="9" type="primary">secE</name>
    <name evidence="10" type="ORF">N789_14625</name>
</gene>
<evidence type="ECO:0000256" key="5">
    <source>
        <dbReference type="ARBA" id="ARBA00022927"/>
    </source>
</evidence>
<dbReference type="GO" id="GO:0009306">
    <property type="term" value="P:protein secretion"/>
    <property type="evidence" value="ECO:0007669"/>
    <property type="project" value="UniProtKB-UniRule"/>
</dbReference>
<evidence type="ECO:0000256" key="1">
    <source>
        <dbReference type="ARBA" id="ARBA00004370"/>
    </source>
</evidence>
<keyword evidence="8 9" id="KW-0472">Membrane</keyword>
<evidence type="ECO:0000313" key="11">
    <source>
        <dbReference type="Proteomes" id="UP000029385"/>
    </source>
</evidence>
<dbReference type="Gene3D" id="1.20.5.1030">
    <property type="entry name" value="Preprotein translocase secy subunit"/>
    <property type="match status" value="1"/>
</dbReference>
<reference evidence="10 11" key="1">
    <citation type="submission" date="2013-09" db="EMBL/GenBank/DDBJ databases">
        <title>Genome sequencing of Arenimonas oryziterrae.</title>
        <authorList>
            <person name="Chen F."/>
            <person name="Wang G."/>
        </authorList>
    </citation>
    <scope>NUCLEOTIDE SEQUENCE [LARGE SCALE GENOMIC DNA]</scope>
    <source>
        <strain evidence="10 11">YC6267</strain>
    </source>
</reference>
<dbReference type="PROSITE" id="PS01067">
    <property type="entry name" value="SECE_SEC61G"/>
    <property type="match status" value="1"/>
</dbReference>
<keyword evidence="7 9" id="KW-0811">Translocation</keyword>
<evidence type="ECO:0000313" key="10">
    <source>
        <dbReference type="EMBL" id="KFN42174.1"/>
    </source>
</evidence>
<feature type="transmembrane region" description="Helical" evidence="9">
    <location>
        <begin position="44"/>
        <end position="65"/>
    </location>
</feature>
<dbReference type="PATRIC" id="fig|1121015.4.peg.2390"/>
<sequence length="126" mass="13449">MNTKAENVGQGTSAGDILKYAVALLVAGGGIAAFYLLATWPTPVRGLLVAVAFAAALGVLALTALGRRGKDFLSESMFELRKVVWPERSEAMRITAVVLVVVVAISLILFVFDQLIEQAIKFLLTN</sequence>
<evidence type="ECO:0000256" key="6">
    <source>
        <dbReference type="ARBA" id="ARBA00022989"/>
    </source>
</evidence>
<keyword evidence="11" id="KW-1185">Reference proteome</keyword>
<dbReference type="InterPro" id="IPR001901">
    <property type="entry name" value="Translocase_SecE/Sec61-g"/>
</dbReference>
<dbReference type="GO" id="GO:0006605">
    <property type="term" value="P:protein targeting"/>
    <property type="evidence" value="ECO:0007669"/>
    <property type="project" value="UniProtKB-UniRule"/>
</dbReference>
<evidence type="ECO:0000256" key="4">
    <source>
        <dbReference type="ARBA" id="ARBA00022692"/>
    </source>
</evidence>
<keyword evidence="4 9" id="KW-0812">Transmembrane</keyword>
<keyword evidence="2 9" id="KW-0813">Transport</keyword>
<dbReference type="GO" id="GO:0065002">
    <property type="term" value="P:intracellular protein transmembrane transport"/>
    <property type="evidence" value="ECO:0007669"/>
    <property type="project" value="UniProtKB-UniRule"/>
</dbReference>
<dbReference type="STRING" id="1121015.GCA_000420545_02894"/>
<dbReference type="EMBL" id="AVCI01000015">
    <property type="protein sequence ID" value="KFN42174.1"/>
    <property type="molecule type" value="Genomic_DNA"/>
</dbReference>
<evidence type="ECO:0000256" key="3">
    <source>
        <dbReference type="ARBA" id="ARBA00022475"/>
    </source>
</evidence>
<evidence type="ECO:0000256" key="9">
    <source>
        <dbReference type="HAMAP-Rule" id="MF_00422"/>
    </source>
</evidence>
<feature type="transmembrane region" description="Helical" evidence="9">
    <location>
        <begin position="91"/>
        <end position="112"/>
    </location>
</feature>
<evidence type="ECO:0000256" key="2">
    <source>
        <dbReference type="ARBA" id="ARBA00022448"/>
    </source>
</evidence>
<comment type="similarity">
    <text evidence="9">Belongs to the SecE/SEC61-gamma family.</text>
</comment>
<dbReference type="NCBIfam" id="TIGR00964">
    <property type="entry name" value="secE_bact"/>
    <property type="match status" value="1"/>
</dbReference>
<name>A0A091AT43_9GAMM</name>
<dbReference type="eggNOG" id="COG0690">
    <property type="taxonomic scope" value="Bacteria"/>
</dbReference>
<protein>
    <recommendedName>
        <fullName evidence="9">Protein translocase subunit SecE</fullName>
    </recommendedName>
</protein>
<keyword evidence="3 9" id="KW-1003">Cell membrane</keyword>
<dbReference type="AlphaFoldDB" id="A0A091AT43"/>
<dbReference type="HAMAP" id="MF_00422">
    <property type="entry name" value="SecE"/>
    <property type="match status" value="1"/>
</dbReference>
<dbReference type="PRINTS" id="PR01650">
    <property type="entry name" value="SECETRNLCASE"/>
</dbReference>
<accession>A0A091AT43</accession>
<proteinExistence type="inferred from homology"/>
<dbReference type="RefSeq" id="WP_022970483.1">
    <property type="nucleotide sequence ID" value="NZ_ATVD01000009.1"/>
</dbReference>
<comment type="subunit">
    <text evidence="9">Component of the Sec protein translocase complex. Heterotrimer consisting of SecY, SecE and SecG subunits. The heterotrimers can form oligomers, although 1 heterotrimer is thought to be able to translocate proteins. Interacts with the ribosome. Interacts with SecDF, and other proteins may be involved. Interacts with SecA.</text>
</comment>
<comment type="caution">
    <text evidence="10">The sequence shown here is derived from an EMBL/GenBank/DDBJ whole genome shotgun (WGS) entry which is preliminary data.</text>
</comment>
<comment type="subcellular location">
    <subcellularLocation>
        <location evidence="1">Membrane</location>
    </subcellularLocation>
</comment>
<dbReference type="InterPro" id="IPR038379">
    <property type="entry name" value="SecE_sf"/>
</dbReference>
<keyword evidence="5 9" id="KW-0653">Protein transport</keyword>
<comment type="caution">
    <text evidence="9">Lacks conserved residue(s) required for the propagation of feature annotation.</text>
</comment>
<evidence type="ECO:0000256" key="7">
    <source>
        <dbReference type="ARBA" id="ARBA00023010"/>
    </source>
</evidence>
<keyword evidence="6 9" id="KW-1133">Transmembrane helix</keyword>
<dbReference type="Pfam" id="PF00584">
    <property type="entry name" value="SecE"/>
    <property type="match status" value="1"/>
</dbReference>
<evidence type="ECO:0000256" key="8">
    <source>
        <dbReference type="ARBA" id="ARBA00023136"/>
    </source>
</evidence>
<dbReference type="GO" id="GO:0008320">
    <property type="term" value="F:protein transmembrane transporter activity"/>
    <property type="evidence" value="ECO:0007669"/>
    <property type="project" value="UniProtKB-UniRule"/>
</dbReference>
<organism evidence="10 11">
    <name type="scientific">Arenimonas oryziterrae DSM 21050 = YC6267</name>
    <dbReference type="NCBI Taxonomy" id="1121015"/>
    <lineage>
        <taxon>Bacteria</taxon>
        <taxon>Pseudomonadati</taxon>
        <taxon>Pseudomonadota</taxon>
        <taxon>Gammaproteobacteria</taxon>
        <taxon>Lysobacterales</taxon>
        <taxon>Lysobacteraceae</taxon>
        <taxon>Arenimonas</taxon>
    </lineage>
</organism>
<dbReference type="GO" id="GO:0043952">
    <property type="term" value="P:protein transport by the Sec complex"/>
    <property type="evidence" value="ECO:0007669"/>
    <property type="project" value="UniProtKB-UniRule"/>
</dbReference>
<feature type="transmembrane region" description="Helical" evidence="9">
    <location>
        <begin position="20"/>
        <end position="38"/>
    </location>
</feature>
<dbReference type="InterPro" id="IPR005807">
    <property type="entry name" value="SecE_bac"/>
</dbReference>
<dbReference type="PANTHER" id="PTHR33910:SF1">
    <property type="entry name" value="PROTEIN TRANSLOCASE SUBUNIT SECE"/>
    <property type="match status" value="1"/>
</dbReference>
<dbReference type="PANTHER" id="PTHR33910">
    <property type="entry name" value="PROTEIN TRANSLOCASE SUBUNIT SECE"/>
    <property type="match status" value="1"/>
</dbReference>
<dbReference type="Proteomes" id="UP000029385">
    <property type="component" value="Unassembled WGS sequence"/>
</dbReference>